<sequence length="1873" mass="192895">MNNRLLSMFLALCMIVTMLPVSAMAEEIHTTIGGSGEIISFAPLAETEKAVLLGTSIEDLELPETLTATVRTAVSIGEDAVLDSGSPETATPATTTEPEWVENTVEIPVTWVSLDYDMNTEGEYVFTPVVESYTVRAPLPEIVVTVGEMPPIAAALGLVTPMSATNYGIWVGGVEVTSANKADVLGTADGDGATVTYDPDTSTLTLDNATINTAHDAVWIDSVTQGKYGIYATEDLNINMVGDSTILGQNYTNNASLGIYTGGDLVIKGNGSLNVSGGTGKVSSGIYSRGNITIEGGEITATSAAADNISVAIVSISGVTISDGVVTATGSAAGIMGAVSITGGDVTVQSDTQALNGSLTTSGYEGCSITASTNKSGDGADTYNAANLATYKYIKVEPGATPPVFSEVGDRTALQSAITSAAGDLNLKLSDSYSDTGTITIPSTCNYNITIDLNGKTLNGGSGSAISHEGSGTLTITDSKGGGMVTSKTAIGTIRAGNHSTVNISGGTVSATGSSGYAIYSANTTLNISGGTVSATGSNSYAIFSSNEFAQLNISGGTISAVNGTAIYFTNTTISTEETVVIQGGTKAMVFAPTLSSGVQGGASTSYDGGGSVAYVAGNIATYKYLKFGSDVISPVLSSESVNRTSDTAATIGFTTDKAGTAYYLVVNSDATAPTSAEVKAGTSLGSVSGTVTGKAVTLTAGAKDIYVVVEDSAGNISTPLKISVAAYVAPDTTAPTVTSVSVPPEGDYSNGHTLDFTVNFDENVTVDTINGTPYIALTVGSMTKQTVYVSGSGTKNLVFRYTVNVGDSDSDGVSIGSLILNGGTIQDAAGNNANLTLNDVNSTAGIRVNPLVAPSITGQPSPQTVNEGQSATFSVTATGTGLTYQWQVNTGSSFAYITNGGVYSGANTTTLTITGVTAGMSGYQYRAIVSGTVAPVATSNLATLTVNAAPSYTITASPTSKDFGSLKVGYSAPAAQTVTITNTGNTNVTLTQPTSTNYTIGTLSDTTLAAGGTATFTVAPKVGLAMGNYNETLTVSTDHSTNATVELSFAVTAVPTYTITANPTSKAFGSLAVGYSVPAAQTVTITNTGNSSVTLTQPTSTNYTIGTLSDTTLAANGTATFTVAPKVGLAVGNYNETLTVSTNHSTSTTVELSFTVTAASTYTITANPTTKDFGSLSVGYSAPAAQTVTITNTGNSSVTLTQPTSTNYTIGTLSTTTLAANGTATFTVAPKAGLAVGNYNETLTVSTNQSTNATVELSFSVTAVPNYTVTFNPNGGTVSETTRSVAPGTAVGALPTPTRSGSYSFDGWYTAASGGTQISASTTVSANVTYYAHWTYTGGGGSGSGGGSSSNDNSSPVIVTPPAPDKPNSPTQGEIKVPGTVDDKGNITVNITGKTVTDAFDKALADAKKNGNEQNGITVILRVDTGSKTGSHVTVNLPKTVQDTIIAKKIVNTIVVVDNPDIRIGMDLTTVQEINKQAKSDVNITATRGDSSKLTGDAKKAIGSRPVFDLKVNYGNDKAVSSFGAGSVSVTIPYTLGANEKAGNVQAVYVDAKGKVHWLTNSVYDSVEQVLRFSTHHFSTYGIGYKQPSTAFTDIAAHWAKEDIEFVVSRGLFSGTSNTTFSPNTAMTRGMLVTALGRLANADVSSYAKSSFTDVKSDTYYMGYIEWASKNNIVNGVGNGKFAPDQSITREQMAVIMSNYAKTIGFTLPKVHEENTFADSTRTSAYAKDAVKQMQMAGVISGKNGNLFDPQGTATRAEVSAVLRRFVELAISSDTMQGWTRNDSGQWMYFKDGKPLTGKQDIDGATYTFDQYGVTADVPKNLRYTTYTVQKGDSFWSIFRKLGCPMSELERLNNKSRFSLILPGDVLRVPEK</sequence>
<evidence type="ECO:0000313" key="1">
    <source>
        <dbReference type="EMBL" id="QOX64378.1"/>
    </source>
</evidence>
<dbReference type="EMBL" id="CP042469">
    <property type="protein sequence ID" value="QOX64378.1"/>
    <property type="molecule type" value="Genomic_DNA"/>
</dbReference>
<organism evidence="1 2">
    <name type="scientific">Anoxybacterium hadale</name>
    <dbReference type="NCBI Taxonomy" id="3408580"/>
    <lineage>
        <taxon>Bacteria</taxon>
        <taxon>Bacillati</taxon>
        <taxon>Bacillota</taxon>
        <taxon>Clostridia</taxon>
        <taxon>Peptostreptococcales</taxon>
        <taxon>Anaerovoracaceae</taxon>
        <taxon>Anoxybacterium</taxon>
    </lineage>
</organism>
<keyword evidence="2" id="KW-1185">Reference proteome</keyword>
<name>A0ACD1ADU9_9FIRM</name>
<proteinExistence type="predicted"/>
<evidence type="ECO:0000313" key="2">
    <source>
        <dbReference type="Proteomes" id="UP000594014"/>
    </source>
</evidence>
<protein>
    <submittedName>
        <fullName evidence="1">Choice-of-anchor D domain-containing protein</fullName>
    </submittedName>
</protein>
<reference evidence="1" key="1">
    <citation type="submission" date="2019-08" db="EMBL/GenBank/DDBJ databases">
        <title>Genome sequence of Clostridiales bacterium MT110.</title>
        <authorList>
            <person name="Cao J."/>
        </authorList>
    </citation>
    <scope>NUCLEOTIDE SEQUENCE</scope>
    <source>
        <strain evidence="1">MT110</strain>
    </source>
</reference>
<dbReference type="Proteomes" id="UP000594014">
    <property type="component" value="Chromosome"/>
</dbReference>
<gene>
    <name evidence="1" type="ORF">FRZ06_14010</name>
</gene>
<accession>A0ACD1ADU9</accession>